<feature type="domain" description="Glycosyltransferase subfamily 4-like N-terminal" evidence="3">
    <location>
        <begin position="15"/>
        <end position="176"/>
    </location>
</feature>
<dbReference type="GO" id="GO:0016757">
    <property type="term" value="F:glycosyltransferase activity"/>
    <property type="evidence" value="ECO:0007669"/>
    <property type="project" value="InterPro"/>
</dbReference>
<name>A0A2P8GIJ6_9BACT</name>
<dbReference type="PANTHER" id="PTHR46401">
    <property type="entry name" value="GLYCOSYLTRANSFERASE WBBK-RELATED"/>
    <property type="match status" value="1"/>
</dbReference>
<dbReference type="CDD" id="cd03809">
    <property type="entry name" value="GT4_MtfB-like"/>
    <property type="match status" value="1"/>
</dbReference>
<dbReference type="OrthoDB" id="9801609at2"/>
<keyword evidence="1 4" id="KW-0808">Transferase</keyword>
<evidence type="ECO:0000313" key="4">
    <source>
        <dbReference type="EMBL" id="PSL33781.1"/>
    </source>
</evidence>
<evidence type="ECO:0000256" key="1">
    <source>
        <dbReference type="ARBA" id="ARBA00022679"/>
    </source>
</evidence>
<dbReference type="RefSeq" id="WP_106593473.1">
    <property type="nucleotide sequence ID" value="NZ_PYAS01000001.1"/>
</dbReference>
<evidence type="ECO:0000259" key="2">
    <source>
        <dbReference type="Pfam" id="PF00534"/>
    </source>
</evidence>
<dbReference type="GO" id="GO:0009103">
    <property type="term" value="P:lipopolysaccharide biosynthetic process"/>
    <property type="evidence" value="ECO:0007669"/>
    <property type="project" value="TreeGrafter"/>
</dbReference>
<sequence>MRILFDHQIYSNQNYGGISRYFYELSKGLTSLGNECQNSIYFSENEFMKDREFFNSRSFIPFQFKGRQKVKEHLNQLVSNRLLKKGNYDVFHPTYYDPYFLNTKPASKPFVVTFYDLIHEKFSDRYPTLLANMDEVIASRKVMLKNASKVIAISHNTKKDIIDYYGIPEERVSVTHLASSFLPNTLAPDSHWGDYILFVGNRLGYKNFALFLEAVQPLLLREKSLKLICAGGGKFNDEEQKLIGKLGVEKQLLQIPVDDKRLATLYTNALFFVFPSLYEGFGLPALEAFNCHCPTILSNVSSLPEIGQDAALYVDPENHADILQKCEQFYYDPKLRDEYREKGHQQAAKFSWERVSSETLDIYKSAL</sequence>
<keyword evidence="5" id="KW-1185">Reference proteome</keyword>
<dbReference type="InterPro" id="IPR001296">
    <property type="entry name" value="Glyco_trans_1"/>
</dbReference>
<dbReference type="Gene3D" id="3.40.50.2000">
    <property type="entry name" value="Glycogen Phosphorylase B"/>
    <property type="match status" value="2"/>
</dbReference>
<dbReference type="SUPFAM" id="SSF53756">
    <property type="entry name" value="UDP-Glycosyltransferase/glycogen phosphorylase"/>
    <property type="match status" value="1"/>
</dbReference>
<feature type="domain" description="Glycosyl transferase family 1" evidence="2">
    <location>
        <begin position="195"/>
        <end position="345"/>
    </location>
</feature>
<evidence type="ECO:0000259" key="3">
    <source>
        <dbReference type="Pfam" id="PF13439"/>
    </source>
</evidence>
<dbReference type="PANTHER" id="PTHR46401:SF2">
    <property type="entry name" value="GLYCOSYLTRANSFERASE WBBK-RELATED"/>
    <property type="match status" value="1"/>
</dbReference>
<dbReference type="EMBL" id="PYAS01000001">
    <property type="protein sequence ID" value="PSL33781.1"/>
    <property type="molecule type" value="Genomic_DNA"/>
</dbReference>
<reference evidence="4 5" key="1">
    <citation type="submission" date="2018-03" db="EMBL/GenBank/DDBJ databases">
        <title>Genomic Encyclopedia of Archaeal and Bacterial Type Strains, Phase II (KMG-II): from individual species to whole genera.</title>
        <authorList>
            <person name="Goeker M."/>
        </authorList>
    </citation>
    <scope>NUCLEOTIDE SEQUENCE [LARGE SCALE GENOMIC DNA]</scope>
    <source>
        <strain evidence="4 5">DSM 29057</strain>
    </source>
</reference>
<dbReference type="Proteomes" id="UP000241964">
    <property type="component" value="Unassembled WGS sequence"/>
</dbReference>
<evidence type="ECO:0000313" key="5">
    <source>
        <dbReference type="Proteomes" id="UP000241964"/>
    </source>
</evidence>
<accession>A0A2P8GIJ6</accession>
<gene>
    <name evidence="4" type="ORF">CLV60_101150</name>
</gene>
<proteinExistence type="predicted"/>
<dbReference type="Pfam" id="PF00534">
    <property type="entry name" value="Glycos_transf_1"/>
    <property type="match status" value="1"/>
</dbReference>
<protein>
    <submittedName>
        <fullName evidence="4">Glycosyltransferase involved in cell wall biosynthesis</fullName>
    </submittedName>
</protein>
<comment type="caution">
    <text evidence="4">The sequence shown here is derived from an EMBL/GenBank/DDBJ whole genome shotgun (WGS) entry which is preliminary data.</text>
</comment>
<dbReference type="Pfam" id="PF13439">
    <property type="entry name" value="Glyco_transf_4"/>
    <property type="match status" value="1"/>
</dbReference>
<dbReference type="AlphaFoldDB" id="A0A2P8GIJ6"/>
<dbReference type="InterPro" id="IPR028098">
    <property type="entry name" value="Glyco_trans_4-like_N"/>
</dbReference>
<organism evidence="4 5">
    <name type="scientific">Dyadobacter jiangsuensis</name>
    <dbReference type="NCBI Taxonomy" id="1591085"/>
    <lineage>
        <taxon>Bacteria</taxon>
        <taxon>Pseudomonadati</taxon>
        <taxon>Bacteroidota</taxon>
        <taxon>Cytophagia</taxon>
        <taxon>Cytophagales</taxon>
        <taxon>Spirosomataceae</taxon>
        <taxon>Dyadobacter</taxon>
    </lineage>
</organism>